<sequence length="200" mass="22953">MLPDKTQTAVDLACEKGASNWLTVIPLKDMDFGLCTKREFRDAMRLRYDWPIPDNPSVCVCGSMFTVDHAMICQHGGLVIQRHNEIRDLQAEPLDMVCYDVQVEPALQPITGEELAGGTNQAPDARLDVYCRGFWERQRAAFFDIRLCHLNADSYRDLSPKQIYRIHENEKKQIKIQLSRHRNRARHIHPTGIYNDGSDG</sequence>
<organism evidence="1 2">
    <name type="scientific">Porites evermanni</name>
    <dbReference type="NCBI Taxonomy" id="104178"/>
    <lineage>
        <taxon>Eukaryota</taxon>
        <taxon>Metazoa</taxon>
        <taxon>Cnidaria</taxon>
        <taxon>Anthozoa</taxon>
        <taxon>Hexacorallia</taxon>
        <taxon>Scleractinia</taxon>
        <taxon>Fungiina</taxon>
        <taxon>Poritidae</taxon>
        <taxon>Porites</taxon>
    </lineage>
</organism>
<comment type="caution">
    <text evidence="1">The sequence shown here is derived from an EMBL/GenBank/DDBJ whole genome shotgun (WGS) entry which is preliminary data.</text>
</comment>
<proteinExistence type="predicted"/>
<evidence type="ECO:0000313" key="2">
    <source>
        <dbReference type="Proteomes" id="UP001159427"/>
    </source>
</evidence>
<name>A0ABN8LIX3_9CNID</name>
<evidence type="ECO:0000313" key="1">
    <source>
        <dbReference type="EMBL" id="CAH3017084.1"/>
    </source>
</evidence>
<accession>A0ABN8LIX3</accession>
<gene>
    <name evidence="1" type="ORF">PEVE_00035103</name>
</gene>
<reference evidence="1 2" key="1">
    <citation type="submission" date="2022-05" db="EMBL/GenBank/DDBJ databases">
        <authorList>
            <consortium name="Genoscope - CEA"/>
            <person name="William W."/>
        </authorList>
    </citation>
    <scope>NUCLEOTIDE SEQUENCE [LARGE SCALE GENOMIC DNA]</scope>
</reference>
<protein>
    <submittedName>
        <fullName evidence="1">Uncharacterized protein</fullName>
    </submittedName>
</protein>
<dbReference type="EMBL" id="CALNXI010000054">
    <property type="protein sequence ID" value="CAH3017084.1"/>
    <property type="molecule type" value="Genomic_DNA"/>
</dbReference>
<keyword evidence="2" id="KW-1185">Reference proteome</keyword>
<dbReference type="Proteomes" id="UP001159427">
    <property type="component" value="Unassembled WGS sequence"/>
</dbReference>